<proteinExistence type="predicted"/>
<keyword evidence="4" id="KW-1185">Reference proteome</keyword>
<evidence type="ECO:0000259" key="2">
    <source>
        <dbReference type="Pfam" id="PF23636"/>
    </source>
</evidence>
<name>A0ABW1T691_9ACTN</name>
<dbReference type="EMBL" id="JBHSTI010000052">
    <property type="protein sequence ID" value="MFC6239625.1"/>
    <property type="molecule type" value="Genomic_DNA"/>
</dbReference>
<evidence type="ECO:0000313" key="4">
    <source>
        <dbReference type="Proteomes" id="UP001596138"/>
    </source>
</evidence>
<accession>A0ABW1T691</accession>
<feature type="transmembrane region" description="Helical" evidence="1">
    <location>
        <begin position="84"/>
        <end position="101"/>
    </location>
</feature>
<sequence>MAEQPRPTAASGWVTFAGWMLLLAGLWQGFIGFLGVLSDEFFVVGQNYVLRLDVTTWGWIHMAIGLLLFVVGCFVFMGKSWANIVGIIAAGVSALSLFAWLPWYPLFAITVLVIDVLIIFGLAAHGGEVGTKG</sequence>
<protein>
    <recommendedName>
        <fullName evidence="2">DUF7144 domain-containing protein</fullName>
    </recommendedName>
</protein>
<gene>
    <name evidence="3" type="ORF">ACFQGU_17270</name>
</gene>
<feature type="transmembrane region" description="Helical" evidence="1">
    <location>
        <begin position="107"/>
        <end position="127"/>
    </location>
</feature>
<feature type="domain" description="DUF7144" evidence="2">
    <location>
        <begin position="13"/>
        <end position="126"/>
    </location>
</feature>
<evidence type="ECO:0000256" key="1">
    <source>
        <dbReference type="SAM" id="Phobius"/>
    </source>
</evidence>
<dbReference type="Pfam" id="PF23636">
    <property type="entry name" value="DUF7144"/>
    <property type="match status" value="1"/>
</dbReference>
<feature type="transmembrane region" description="Helical" evidence="1">
    <location>
        <begin position="12"/>
        <end position="37"/>
    </location>
</feature>
<comment type="caution">
    <text evidence="3">The sequence shown here is derived from an EMBL/GenBank/DDBJ whole genome shotgun (WGS) entry which is preliminary data.</text>
</comment>
<dbReference type="InterPro" id="IPR055568">
    <property type="entry name" value="DUF7144"/>
</dbReference>
<keyword evidence="1" id="KW-1133">Transmembrane helix</keyword>
<dbReference type="Proteomes" id="UP001596138">
    <property type="component" value="Unassembled WGS sequence"/>
</dbReference>
<organism evidence="3 4">
    <name type="scientific">Longivirga aurantiaca</name>
    <dbReference type="NCBI Taxonomy" id="1837743"/>
    <lineage>
        <taxon>Bacteria</taxon>
        <taxon>Bacillati</taxon>
        <taxon>Actinomycetota</taxon>
        <taxon>Actinomycetes</taxon>
        <taxon>Sporichthyales</taxon>
        <taxon>Sporichthyaceae</taxon>
        <taxon>Longivirga</taxon>
    </lineage>
</organism>
<keyword evidence="1" id="KW-0812">Transmembrane</keyword>
<keyword evidence="1" id="KW-0472">Membrane</keyword>
<dbReference type="RefSeq" id="WP_386768940.1">
    <property type="nucleotide sequence ID" value="NZ_JBHSTI010000052.1"/>
</dbReference>
<evidence type="ECO:0000313" key="3">
    <source>
        <dbReference type="EMBL" id="MFC6239625.1"/>
    </source>
</evidence>
<reference evidence="4" key="1">
    <citation type="journal article" date="2019" name="Int. J. Syst. Evol. Microbiol.">
        <title>The Global Catalogue of Microorganisms (GCM) 10K type strain sequencing project: providing services to taxonomists for standard genome sequencing and annotation.</title>
        <authorList>
            <consortium name="The Broad Institute Genomics Platform"/>
            <consortium name="The Broad Institute Genome Sequencing Center for Infectious Disease"/>
            <person name="Wu L."/>
            <person name="Ma J."/>
        </authorList>
    </citation>
    <scope>NUCLEOTIDE SEQUENCE [LARGE SCALE GENOMIC DNA]</scope>
    <source>
        <strain evidence="4">CGMCC 4.7317</strain>
    </source>
</reference>
<feature type="transmembrane region" description="Helical" evidence="1">
    <location>
        <begin position="57"/>
        <end position="77"/>
    </location>
</feature>